<evidence type="ECO:0000256" key="2">
    <source>
        <dbReference type="SAM" id="Phobius"/>
    </source>
</evidence>
<dbReference type="RefSeq" id="WP_036198977.1">
    <property type="nucleotide sequence ID" value="NZ_AVCY01000011.1"/>
</dbReference>
<dbReference type="PROSITE" id="PS00194">
    <property type="entry name" value="THIOREDOXIN_1"/>
    <property type="match status" value="1"/>
</dbReference>
<keyword evidence="1" id="KW-1015">Disulfide bond</keyword>
<dbReference type="AlphaFoldDB" id="A0A0A3I1B4"/>
<dbReference type="eggNOG" id="COG0526">
    <property type="taxonomic scope" value="Bacteria"/>
</dbReference>
<dbReference type="InterPro" id="IPR036249">
    <property type="entry name" value="Thioredoxin-like_sf"/>
</dbReference>
<reference evidence="4 5" key="1">
    <citation type="submission" date="2014-02" db="EMBL/GenBank/DDBJ databases">
        <title>Draft genome sequence of Lysinibacillus sinduriensis JCM 15800.</title>
        <authorList>
            <person name="Zhang F."/>
            <person name="Wang G."/>
            <person name="Zhang L."/>
        </authorList>
    </citation>
    <scope>NUCLEOTIDE SEQUENCE [LARGE SCALE GENOMIC DNA]</scope>
    <source>
        <strain evidence="4 5">JCM 15800</strain>
    </source>
</reference>
<feature type="transmembrane region" description="Helical" evidence="2">
    <location>
        <begin position="5"/>
        <end position="23"/>
    </location>
</feature>
<keyword evidence="2" id="KW-1133">Transmembrane helix</keyword>
<feature type="domain" description="Thioredoxin" evidence="3">
    <location>
        <begin position="50"/>
        <end position="194"/>
    </location>
</feature>
<dbReference type="SUPFAM" id="SSF52833">
    <property type="entry name" value="Thioredoxin-like"/>
    <property type="match status" value="1"/>
</dbReference>
<dbReference type="Proteomes" id="UP000030408">
    <property type="component" value="Unassembled WGS sequence"/>
</dbReference>
<comment type="caution">
    <text evidence="4">The sequence shown here is derived from an EMBL/GenBank/DDBJ whole genome shotgun (WGS) entry which is preliminary data.</text>
</comment>
<name>A0A0A3I1B4_9BACL</name>
<protein>
    <submittedName>
        <fullName evidence="4">Thiol-disulfide oxidoreductase</fullName>
    </submittedName>
</protein>
<dbReference type="PANTHER" id="PTHR42852:SF17">
    <property type="entry name" value="THIOREDOXIN-LIKE PROTEIN HI_1115"/>
    <property type="match status" value="1"/>
</dbReference>
<proteinExistence type="predicted"/>
<evidence type="ECO:0000313" key="4">
    <source>
        <dbReference type="EMBL" id="KGR76433.1"/>
    </source>
</evidence>
<keyword evidence="2" id="KW-0472">Membrane</keyword>
<dbReference type="PROSITE" id="PS51352">
    <property type="entry name" value="THIOREDOXIN_2"/>
    <property type="match status" value="1"/>
</dbReference>
<dbReference type="PANTHER" id="PTHR42852">
    <property type="entry name" value="THIOL:DISULFIDE INTERCHANGE PROTEIN DSBE"/>
    <property type="match status" value="1"/>
</dbReference>
<dbReference type="Pfam" id="PF00578">
    <property type="entry name" value="AhpC-TSA"/>
    <property type="match status" value="1"/>
</dbReference>
<dbReference type="InterPro" id="IPR000866">
    <property type="entry name" value="AhpC/TSA"/>
</dbReference>
<keyword evidence="5" id="KW-1185">Reference proteome</keyword>
<sequence>MKKKAIGLGVVMVLVVIMLGSYIKNQLEASEAISEQAVSYEMNLDQVEGLEKGQIAPNFTLQTLTGETFTLSELKGKKVVLNFWASWCPPCKKEMPHLQKYHDKYAQDDNAVIVGVNMTHRERSMDQIKTVQQFVDSFDLTFPIPLMEEEGVDKLYNIITIPSTFMIDTKGRIQRQIIGPLDQEALRDHVKELD</sequence>
<dbReference type="GO" id="GO:0016491">
    <property type="term" value="F:oxidoreductase activity"/>
    <property type="evidence" value="ECO:0007669"/>
    <property type="project" value="InterPro"/>
</dbReference>
<evidence type="ECO:0000313" key="5">
    <source>
        <dbReference type="Proteomes" id="UP000030408"/>
    </source>
</evidence>
<dbReference type="InterPro" id="IPR017937">
    <property type="entry name" value="Thioredoxin_CS"/>
</dbReference>
<accession>A0A0A3I1B4</accession>
<dbReference type="InterPro" id="IPR050553">
    <property type="entry name" value="Thioredoxin_ResA/DsbE_sf"/>
</dbReference>
<dbReference type="CDD" id="cd02966">
    <property type="entry name" value="TlpA_like_family"/>
    <property type="match status" value="1"/>
</dbReference>
<dbReference type="EMBL" id="JPVO01000045">
    <property type="protein sequence ID" value="KGR76433.1"/>
    <property type="molecule type" value="Genomic_DNA"/>
</dbReference>
<dbReference type="OrthoDB" id="25753at2"/>
<organism evidence="4 5">
    <name type="scientific">Ureibacillus sinduriensis BLB-1 = JCM 15800</name>
    <dbReference type="NCBI Taxonomy" id="1384057"/>
    <lineage>
        <taxon>Bacteria</taxon>
        <taxon>Bacillati</taxon>
        <taxon>Bacillota</taxon>
        <taxon>Bacilli</taxon>
        <taxon>Bacillales</taxon>
        <taxon>Caryophanaceae</taxon>
        <taxon>Ureibacillus</taxon>
    </lineage>
</organism>
<evidence type="ECO:0000256" key="1">
    <source>
        <dbReference type="ARBA" id="ARBA00023157"/>
    </source>
</evidence>
<dbReference type="GO" id="GO:0016209">
    <property type="term" value="F:antioxidant activity"/>
    <property type="evidence" value="ECO:0007669"/>
    <property type="project" value="InterPro"/>
</dbReference>
<keyword evidence="2" id="KW-0812">Transmembrane</keyword>
<dbReference type="STRING" id="1384057.CD33_06060"/>
<gene>
    <name evidence="4" type="ORF">CD33_06060</name>
</gene>
<evidence type="ECO:0000259" key="3">
    <source>
        <dbReference type="PROSITE" id="PS51352"/>
    </source>
</evidence>
<dbReference type="Gene3D" id="3.40.30.10">
    <property type="entry name" value="Glutaredoxin"/>
    <property type="match status" value="1"/>
</dbReference>
<dbReference type="InterPro" id="IPR013766">
    <property type="entry name" value="Thioredoxin_domain"/>
</dbReference>